<organism evidence="1 2">
    <name type="scientific">Methylobacterium oryzihabitans</name>
    <dbReference type="NCBI Taxonomy" id="2499852"/>
    <lineage>
        <taxon>Bacteria</taxon>
        <taxon>Pseudomonadati</taxon>
        <taxon>Pseudomonadota</taxon>
        <taxon>Alphaproteobacteria</taxon>
        <taxon>Hyphomicrobiales</taxon>
        <taxon>Methylobacteriaceae</taxon>
        <taxon>Methylobacterium</taxon>
    </lineage>
</organism>
<dbReference type="OrthoDB" id="8005347at2"/>
<accession>A0A437NWS9</accession>
<evidence type="ECO:0000313" key="1">
    <source>
        <dbReference type="EMBL" id="RVU14465.1"/>
    </source>
</evidence>
<dbReference type="EMBL" id="SACP01000030">
    <property type="protein sequence ID" value="RVU14465.1"/>
    <property type="molecule type" value="Genomic_DNA"/>
</dbReference>
<protein>
    <submittedName>
        <fullName evidence="1">Uncharacterized protein</fullName>
    </submittedName>
</protein>
<reference evidence="1 2" key="1">
    <citation type="submission" date="2019-01" db="EMBL/GenBank/DDBJ databases">
        <authorList>
            <person name="Chen W.-M."/>
        </authorList>
    </citation>
    <scope>NUCLEOTIDE SEQUENCE [LARGE SCALE GENOMIC DNA]</scope>
    <source>
        <strain evidence="1 2">TER-1</strain>
    </source>
</reference>
<keyword evidence="2" id="KW-1185">Reference proteome</keyword>
<dbReference type="Proteomes" id="UP000286997">
    <property type="component" value="Unassembled WGS sequence"/>
</dbReference>
<sequence>MQPSPGPELLDADQRETYASAGEAALRACLGRFPEDQQDLFWQAICRCYGRAYAKPDPIEADPILTVPVAEPVVPPAHVIDATLAAGGVELAN</sequence>
<dbReference type="RefSeq" id="WP_127733241.1">
    <property type="nucleotide sequence ID" value="NZ_SACP01000030.1"/>
</dbReference>
<comment type="caution">
    <text evidence="1">The sequence shown here is derived from an EMBL/GenBank/DDBJ whole genome shotgun (WGS) entry which is preliminary data.</text>
</comment>
<name>A0A437NWS9_9HYPH</name>
<evidence type="ECO:0000313" key="2">
    <source>
        <dbReference type="Proteomes" id="UP000286997"/>
    </source>
</evidence>
<dbReference type="AlphaFoldDB" id="A0A437NWS9"/>
<gene>
    <name evidence="1" type="ORF">EOE48_23110</name>
</gene>
<proteinExistence type="predicted"/>